<feature type="chain" id="PRO_5042190902" description="RlpA-like protein double-psi beta-barrel domain-containing protein" evidence="3">
    <location>
        <begin position="19"/>
        <end position="357"/>
    </location>
</feature>
<feature type="compositionally biased region" description="Acidic residues" evidence="2">
    <location>
        <begin position="139"/>
        <end position="153"/>
    </location>
</feature>
<organism evidence="4 5">
    <name type="scientific">Mycena pura</name>
    <dbReference type="NCBI Taxonomy" id="153505"/>
    <lineage>
        <taxon>Eukaryota</taxon>
        <taxon>Fungi</taxon>
        <taxon>Dikarya</taxon>
        <taxon>Basidiomycota</taxon>
        <taxon>Agaricomycotina</taxon>
        <taxon>Agaricomycetes</taxon>
        <taxon>Agaricomycetidae</taxon>
        <taxon>Agaricales</taxon>
        <taxon>Marasmiineae</taxon>
        <taxon>Mycenaceae</taxon>
        <taxon>Mycena</taxon>
    </lineage>
</organism>
<evidence type="ECO:0000256" key="3">
    <source>
        <dbReference type="SAM" id="SignalP"/>
    </source>
</evidence>
<dbReference type="EMBL" id="JARJCW010000011">
    <property type="protein sequence ID" value="KAJ7219328.1"/>
    <property type="molecule type" value="Genomic_DNA"/>
</dbReference>
<evidence type="ECO:0000313" key="5">
    <source>
        <dbReference type="Proteomes" id="UP001219525"/>
    </source>
</evidence>
<dbReference type="Proteomes" id="UP001219525">
    <property type="component" value="Unassembled WGS sequence"/>
</dbReference>
<feature type="compositionally biased region" description="Low complexity" evidence="2">
    <location>
        <begin position="123"/>
        <end position="135"/>
    </location>
</feature>
<dbReference type="CDD" id="cd22191">
    <property type="entry name" value="DPBB_RlpA_EXP_N-like"/>
    <property type="match status" value="1"/>
</dbReference>
<gene>
    <name evidence="4" type="ORF">GGX14DRAFT_549785</name>
</gene>
<dbReference type="Gene3D" id="2.40.40.10">
    <property type="entry name" value="RlpA-like domain"/>
    <property type="match status" value="1"/>
</dbReference>
<dbReference type="PANTHER" id="PTHR31836">
    <property type="match status" value="1"/>
</dbReference>
<comment type="caution">
    <text evidence="4">The sequence shown here is derived from an EMBL/GenBank/DDBJ whole genome shotgun (WGS) entry which is preliminary data.</text>
</comment>
<dbReference type="SUPFAM" id="SSF50685">
    <property type="entry name" value="Barwin-like endoglucanases"/>
    <property type="match status" value="1"/>
</dbReference>
<keyword evidence="1 3" id="KW-0732">Signal</keyword>
<dbReference type="PANTHER" id="PTHR31836:SF24">
    <property type="entry name" value="RLPA-LIKE PROTEIN DOUBLE-PSI BETA-BARREL DOMAIN-CONTAINING PROTEIN"/>
    <property type="match status" value="1"/>
</dbReference>
<feature type="signal peptide" evidence="3">
    <location>
        <begin position="1"/>
        <end position="18"/>
    </location>
</feature>
<dbReference type="InterPro" id="IPR051477">
    <property type="entry name" value="Expansin_CellWall"/>
</dbReference>
<protein>
    <recommendedName>
        <fullName evidence="6">RlpA-like protein double-psi beta-barrel domain-containing protein</fullName>
    </recommendedName>
</protein>
<accession>A0AAD6VWB8</accession>
<evidence type="ECO:0008006" key="6">
    <source>
        <dbReference type="Google" id="ProtNLM"/>
    </source>
</evidence>
<evidence type="ECO:0000256" key="1">
    <source>
        <dbReference type="ARBA" id="ARBA00022729"/>
    </source>
</evidence>
<feature type="region of interest" description="Disordered" evidence="2">
    <location>
        <begin position="92"/>
        <end position="253"/>
    </location>
</feature>
<reference evidence="4" key="1">
    <citation type="submission" date="2023-03" db="EMBL/GenBank/DDBJ databases">
        <title>Massive genome expansion in bonnet fungi (Mycena s.s.) driven by repeated elements and novel gene families across ecological guilds.</title>
        <authorList>
            <consortium name="Lawrence Berkeley National Laboratory"/>
            <person name="Harder C.B."/>
            <person name="Miyauchi S."/>
            <person name="Viragh M."/>
            <person name="Kuo A."/>
            <person name="Thoen E."/>
            <person name="Andreopoulos B."/>
            <person name="Lu D."/>
            <person name="Skrede I."/>
            <person name="Drula E."/>
            <person name="Henrissat B."/>
            <person name="Morin E."/>
            <person name="Kohler A."/>
            <person name="Barry K."/>
            <person name="LaButti K."/>
            <person name="Morin E."/>
            <person name="Salamov A."/>
            <person name="Lipzen A."/>
            <person name="Mereny Z."/>
            <person name="Hegedus B."/>
            <person name="Baldrian P."/>
            <person name="Stursova M."/>
            <person name="Weitz H."/>
            <person name="Taylor A."/>
            <person name="Grigoriev I.V."/>
            <person name="Nagy L.G."/>
            <person name="Martin F."/>
            <person name="Kauserud H."/>
        </authorList>
    </citation>
    <scope>NUCLEOTIDE SEQUENCE</scope>
    <source>
        <strain evidence="4">9144</strain>
    </source>
</reference>
<feature type="compositionally biased region" description="Acidic residues" evidence="2">
    <location>
        <begin position="109"/>
        <end position="122"/>
    </location>
</feature>
<evidence type="ECO:0000313" key="4">
    <source>
        <dbReference type="EMBL" id="KAJ7219328.1"/>
    </source>
</evidence>
<dbReference type="AlphaFoldDB" id="A0AAD6VWB8"/>
<proteinExistence type="predicted"/>
<feature type="compositionally biased region" description="Low complexity" evidence="2">
    <location>
        <begin position="98"/>
        <end position="108"/>
    </location>
</feature>
<keyword evidence="5" id="KW-1185">Reference proteome</keyword>
<feature type="compositionally biased region" description="Low complexity" evidence="2">
    <location>
        <begin position="200"/>
        <end position="251"/>
    </location>
</feature>
<dbReference type="InterPro" id="IPR036908">
    <property type="entry name" value="RlpA-like_sf"/>
</dbReference>
<feature type="compositionally biased region" description="Low complexity" evidence="2">
    <location>
        <begin position="154"/>
        <end position="168"/>
    </location>
</feature>
<name>A0AAD6VWB8_9AGAR</name>
<feature type="compositionally biased region" description="Acidic residues" evidence="2">
    <location>
        <begin position="169"/>
        <end position="183"/>
    </location>
</feature>
<sequence length="357" mass="36652">MFFASSAVLALAVASVSAHSIHHVRRHHAARATPPAGWATGYLEDYDVYHARYMAVGCENKHNTTFFDMCCHPMLATETLAKNRAPCCAPGSAVQCPSSSSSAAAPASTDDDDCDDEDEGEDASSTVAATTPSSTGSVDDGDDDDCDDEDGEDASSTVTSKGASSTSTGDDDDDCEEDGDDDSSATTAVDHATKAATSTHPVVSPASTHSSSEAAPTTTHTTHKTTTTVKASPTSTAEQSTKTTSSTSSSSGDLVTGGFATWFTQNGVAGACGTVHKDTDLVVALPTVAYQNGANCGRKIRVYKADDNTHVDAVVADECPTCDNKECVDMSVAAFEALASLPIGQFSSGPSCLAVWG</sequence>
<evidence type="ECO:0000256" key="2">
    <source>
        <dbReference type="SAM" id="MobiDB-lite"/>
    </source>
</evidence>